<keyword evidence="2" id="KW-0238">DNA-binding</keyword>
<evidence type="ECO:0000313" key="6">
    <source>
        <dbReference type="Proteomes" id="UP001595752"/>
    </source>
</evidence>
<name>A0ABV8B5K1_9BACI</name>
<evidence type="ECO:0000256" key="2">
    <source>
        <dbReference type="ARBA" id="ARBA00023125"/>
    </source>
</evidence>
<dbReference type="InterPro" id="IPR036388">
    <property type="entry name" value="WH-like_DNA-bd_sf"/>
</dbReference>
<dbReference type="RefSeq" id="WP_377916206.1">
    <property type="nucleotide sequence ID" value="NZ_JBHRZT010000052.1"/>
</dbReference>
<organism evidence="5 6">
    <name type="scientific">Bacillus songklensis</name>
    <dbReference type="NCBI Taxonomy" id="1069116"/>
    <lineage>
        <taxon>Bacteria</taxon>
        <taxon>Bacillati</taxon>
        <taxon>Bacillota</taxon>
        <taxon>Bacilli</taxon>
        <taxon>Bacillales</taxon>
        <taxon>Bacillaceae</taxon>
        <taxon>Bacillus</taxon>
    </lineage>
</organism>
<evidence type="ECO:0000259" key="4">
    <source>
        <dbReference type="PROSITE" id="PS51118"/>
    </source>
</evidence>
<keyword evidence="1" id="KW-0805">Transcription regulation</keyword>
<dbReference type="PROSITE" id="PS51118">
    <property type="entry name" value="HTH_HXLR"/>
    <property type="match status" value="1"/>
</dbReference>
<keyword evidence="6" id="KW-1185">Reference proteome</keyword>
<dbReference type="InterPro" id="IPR036390">
    <property type="entry name" value="WH_DNA-bd_sf"/>
</dbReference>
<dbReference type="Pfam" id="PF01638">
    <property type="entry name" value="HxlR"/>
    <property type="match status" value="1"/>
</dbReference>
<evidence type="ECO:0000256" key="1">
    <source>
        <dbReference type="ARBA" id="ARBA00023015"/>
    </source>
</evidence>
<dbReference type="EMBL" id="JBHRZT010000052">
    <property type="protein sequence ID" value="MFC3884610.1"/>
    <property type="molecule type" value="Genomic_DNA"/>
</dbReference>
<gene>
    <name evidence="5" type="ORF">ACFOU2_14350</name>
</gene>
<evidence type="ECO:0000313" key="5">
    <source>
        <dbReference type="EMBL" id="MFC3884610.1"/>
    </source>
</evidence>
<dbReference type="Gene3D" id="1.10.10.10">
    <property type="entry name" value="Winged helix-like DNA-binding domain superfamily/Winged helix DNA-binding domain"/>
    <property type="match status" value="1"/>
</dbReference>
<feature type="domain" description="HTH hxlR-type" evidence="4">
    <location>
        <begin position="11"/>
        <end position="105"/>
    </location>
</feature>
<dbReference type="Proteomes" id="UP001595752">
    <property type="component" value="Unassembled WGS sequence"/>
</dbReference>
<dbReference type="PANTHER" id="PTHR33204:SF37">
    <property type="entry name" value="HTH-TYPE TRANSCRIPTIONAL REGULATOR YODB"/>
    <property type="match status" value="1"/>
</dbReference>
<keyword evidence="3" id="KW-0804">Transcription</keyword>
<dbReference type="InterPro" id="IPR002577">
    <property type="entry name" value="HTH_HxlR"/>
</dbReference>
<evidence type="ECO:0000256" key="3">
    <source>
        <dbReference type="ARBA" id="ARBA00023163"/>
    </source>
</evidence>
<proteinExistence type="predicted"/>
<dbReference type="PANTHER" id="PTHR33204">
    <property type="entry name" value="TRANSCRIPTIONAL REGULATOR, MARR FAMILY"/>
    <property type="match status" value="1"/>
</dbReference>
<protein>
    <submittedName>
        <fullName evidence="5">Winged helix-turn-helix transcriptional regulator</fullName>
    </submittedName>
</protein>
<accession>A0ABV8B5K1</accession>
<dbReference type="SUPFAM" id="SSF46785">
    <property type="entry name" value="Winged helix' DNA-binding domain"/>
    <property type="match status" value="1"/>
</dbReference>
<comment type="caution">
    <text evidence="5">The sequence shown here is derived from an EMBL/GenBank/DDBJ whole genome shotgun (WGS) entry which is preliminary data.</text>
</comment>
<sequence length="105" mass="12170">MKEGKAVHIECSIEKELNIIGGKWSFFVLRELLEGTKRFGELKKAIPKISPKALTDTLRQLEDNEIVTRTVYAPVPVKVEYSLTEKGRAFHKILKEMKRWEAQWA</sequence>
<reference evidence="6" key="1">
    <citation type="journal article" date="2019" name="Int. J. Syst. Evol. Microbiol.">
        <title>The Global Catalogue of Microorganisms (GCM) 10K type strain sequencing project: providing services to taxonomists for standard genome sequencing and annotation.</title>
        <authorList>
            <consortium name="The Broad Institute Genomics Platform"/>
            <consortium name="The Broad Institute Genome Sequencing Center for Infectious Disease"/>
            <person name="Wu L."/>
            <person name="Ma J."/>
        </authorList>
    </citation>
    <scope>NUCLEOTIDE SEQUENCE [LARGE SCALE GENOMIC DNA]</scope>
    <source>
        <strain evidence="6">CCUG 61889</strain>
    </source>
</reference>